<evidence type="ECO:0000256" key="2">
    <source>
        <dbReference type="ARBA" id="ARBA00022475"/>
    </source>
</evidence>
<evidence type="ECO:0000256" key="6">
    <source>
        <dbReference type="ARBA" id="ARBA00022737"/>
    </source>
</evidence>
<keyword evidence="7 10" id="KW-0408">Iron</keyword>
<dbReference type="PIRSF" id="PIRSF000018">
    <property type="entry name" value="Mb_ADH_cyt_c"/>
    <property type="match status" value="1"/>
</dbReference>
<dbReference type="InterPro" id="IPR036909">
    <property type="entry name" value="Cyt_c-like_dom_sf"/>
</dbReference>
<evidence type="ECO:0000313" key="14">
    <source>
        <dbReference type="Proteomes" id="UP000287300"/>
    </source>
</evidence>
<sequence>MLPARWYVFHGIGGRVIKRLLAGVAAAGVLGGLGFLYYAWYPPIAPIERPNPASFSAEQIERGRIVAAEGDCAECHTRTDNGGGPELAGDYRMDTPFGAIYSSNITPDVEMGIGAWSEEAFRRAMHLGVSRKGVHLIPAFPYDHFTKMTDQDISDLYAYIMTRPAVHMSRRPNELPFPLSLRILQAGWKLLYLRPGVYKPDPRHDALWNRGAYLAEGNAHCGACHTPRDLMGAEKKGSAYEGAVVDNWIAPALNEHNPTPTTWTEDELFQYLRFGVAPLHGPAGGPMSPVPHRFLSTVPEEDVHAIAHYFADVDHAAEREKNDKAALARAMEESKTDLIGPNVDPDAKLYQGACAACHYNAAPTPVLGRPDLALNNALWLDEPTNLYQVMLRGLTAEEGQSGVAMPSFYNALSDKDMARIAAYLRRTRTTLPPWTNLEKKAAEVRKTVQPVPVNSSH</sequence>
<dbReference type="GO" id="GO:0009055">
    <property type="term" value="F:electron transfer activity"/>
    <property type="evidence" value="ECO:0007669"/>
    <property type="project" value="InterPro"/>
</dbReference>
<feature type="domain" description="Cytochrome c" evidence="12">
    <location>
        <begin position="206"/>
        <end position="314"/>
    </location>
</feature>
<dbReference type="GO" id="GO:0005506">
    <property type="term" value="F:iron ion binding"/>
    <property type="evidence" value="ECO:0007669"/>
    <property type="project" value="InterPro"/>
</dbReference>
<dbReference type="GO" id="GO:0016614">
    <property type="term" value="F:oxidoreductase activity, acting on CH-OH group of donors"/>
    <property type="evidence" value="ECO:0007669"/>
    <property type="project" value="InterPro"/>
</dbReference>
<feature type="binding site" description="covalent" evidence="9">
    <location>
        <position position="357"/>
    </location>
    <ligand>
        <name>heme c</name>
        <dbReference type="ChEBI" id="CHEBI:61717"/>
        <label>3</label>
    </ligand>
</feature>
<protein>
    <submittedName>
        <fullName evidence="13">Membrane-bound aldehyde dehydrogenase cytochrome c subunit</fullName>
    </submittedName>
</protein>
<dbReference type="Pfam" id="PF13442">
    <property type="entry name" value="Cytochrome_CBB3"/>
    <property type="match status" value="1"/>
</dbReference>
<keyword evidence="2" id="KW-1003">Cell membrane</keyword>
<dbReference type="Proteomes" id="UP000287300">
    <property type="component" value="Unassembled WGS sequence"/>
</dbReference>
<feature type="binding site" description="covalent" evidence="9">
    <location>
        <position position="75"/>
    </location>
    <ligand>
        <name>heme c</name>
        <dbReference type="ChEBI" id="CHEBI:61717"/>
        <label>1</label>
    </ligand>
</feature>
<dbReference type="InterPro" id="IPR009056">
    <property type="entry name" value="Cyt_c-like_dom"/>
</dbReference>
<evidence type="ECO:0000256" key="8">
    <source>
        <dbReference type="ARBA" id="ARBA00023136"/>
    </source>
</evidence>
<organism evidence="13 14">
    <name type="scientific">Acetobacter pasteurianus NBRC 3188</name>
    <dbReference type="NCBI Taxonomy" id="1226663"/>
    <lineage>
        <taxon>Bacteria</taxon>
        <taxon>Pseudomonadati</taxon>
        <taxon>Pseudomonadota</taxon>
        <taxon>Alphaproteobacteria</taxon>
        <taxon>Acetobacterales</taxon>
        <taxon>Acetobacteraceae</taxon>
        <taxon>Acetobacter</taxon>
    </lineage>
</organism>
<evidence type="ECO:0000256" key="7">
    <source>
        <dbReference type="ARBA" id="ARBA00023004"/>
    </source>
</evidence>
<feature type="binding site" description="axial binding residue" evidence="10">
    <location>
        <position position="358"/>
    </location>
    <ligand>
        <name>heme c</name>
        <dbReference type="ChEBI" id="CHEBI:61717"/>
        <label>3</label>
    </ligand>
    <ligandPart>
        <name>Fe</name>
        <dbReference type="ChEBI" id="CHEBI:18248"/>
    </ligandPart>
</feature>
<keyword evidence="5" id="KW-0732">Signal</keyword>
<dbReference type="AlphaFoldDB" id="A0A401WSE4"/>
<evidence type="ECO:0000256" key="11">
    <source>
        <dbReference type="SAM" id="Phobius"/>
    </source>
</evidence>
<evidence type="ECO:0000256" key="10">
    <source>
        <dbReference type="PIRSR" id="PIRSR000018-51"/>
    </source>
</evidence>
<dbReference type="Pfam" id="PF00034">
    <property type="entry name" value="Cytochrom_C"/>
    <property type="match status" value="1"/>
</dbReference>
<accession>A0A401WSE4</accession>
<feature type="binding site" description="covalent" evidence="9">
    <location>
        <position position="221"/>
    </location>
    <ligand>
        <name>heme c</name>
        <dbReference type="ChEBI" id="CHEBI:61717"/>
        <label>2</label>
    </ligand>
</feature>
<comment type="subcellular location">
    <subcellularLocation>
        <location evidence="1">Cell membrane</location>
    </subcellularLocation>
</comment>
<feature type="binding site" description="axial binding residue" evidence="10">
    <location>
        <position position="76"/>
    </location>
    <ligand>
        <name>heme c</name>
        <dbReference type="ChEBI" id="CHEBI:61717"/>
        <label>1</label>
    </ligand>
    <ligandPart>
        <name>Fe</name>
        <dbReference type="ChEBI" id="CHEBI:18248"/>
    </ligandPart>
</feature>
<gene>
    <name evidence="13" type="primary">aldF</name>
    <name evidence="13" type="ORF">NBRC3188_0914</name>
</gene>
<keyword evidence="6" id="KW-0677">Repeat</keyword>
<evidence type="ECO:0000313" key="13">
    <source>
        <dbReference type="EMBL" id="GCD52217.1"/>
    </source>
</evidence>
<keyword evidence="8 11" id="KW-0472">Membrane</keyword>
<comment type="caution">
    <text evidence="13">The sequence shown here is derived from an EMBL/GenBank/DDBJ whole genome shotgun (WGS) entry which is preliminary data.</text>
</comment>
<dbReference type="EMBL" id="BDES01000011">
    <property type="protein sequence ID" value="GCD52217.1"/>
    <property type="molecule type" value="Genomic_DNA"/>
</dbReference>
<dbReference type="InterPro" id="IPR051459">
    <property type="entry name" value="Cytochrome_c-type_DH"/>
</dbReference>
<dbReference type="Gene3D" id="1.10.760.10">
    <property type="entry name" value="Cytochrome c-like domain"/>
    <property type="match status" value="3"/>
</dbReference>
<evidence type="ECO:0000256" key="9">
    <source>
        <dbReference type="PIRSR" id="PIRSR000018-50"/>
    </source>
</evidence>
<name>A0A401WSE4_ACEPA</name>
<evidence type="ECO:0000259" key="12">
    <source>
        <dbReference type="PROSITE" id="PS51007"/>
    </source>
</evidence>
<dbReference type="InterPro" id="IPR014353">
    <property type="entry name" value="Membr-bd_ADH_cyt_c"/>
</dbReference>
<dbReference type="PROSITE" id="PS51007">
    <property type="entry name" value="CYTC"/>
    <property type="match status" value="3"/>
</dbReference>
<feature type="binding site" description="covalent" evidence="9">
    <location>
        <position position="354"/>
    </location>
    <ligand>
        <name>heme c</name>
        <dbReference type="ChEBI" id="CHEBI:61717"/>
        <label>3</label>
    </ligand>
</feature>
<keyword evidence="11" id="KW-1133">Transmembrane helix</keyword>
<dbReference type="PANTHER" id="PTHR35008">
    <property type="entry name" value="BLL4482 PROTEIN-RELATED"/>
    <property type="match status" value="1"/>
</dbReference>
<feature type="binding site" description="covalent" evidence="9">
    <location>
        <position position="224"/>
    </location>
    <ligand>
        <name>heme c</name>
        <dbReference type="ChEBI" id="CHEBI:61717"/>
        <label>2</label>
    </ligand>
</feature>
<dbReference type="GO" id="GO:0005886">
    <property type="term" value="C:plasma membrane"/>
    <property type="evidence" value="ECO:0007669"/>
    <property type="project" value="UniProtKB-SubCell"/>
</dbReference>
<feature type="transmembrane region" description="Helical" evidence="11">
    <location>
        <begin position="20"/>
        <end position="40"/>
    </location>
</feature>
<dbReference type="PANTHER" id="PTHR35008:SF8">
    <property type="entry name" value="ALCOHOL DEHYDROGENASE CYTOCHROME C SUBUNIT"/>
    <property type="match status" value="1"/>
</dbReference>
<feature type="binding site" description="axial binding residue" evidence="10">
    <location>
        <position position="225"/>
    </location>
    <ligand>
        <name>heme c</name>
        <dbReference type="ChEBI" id="CHEBI:61717"/>
        <label>2</label>
    </ligand>
    <ligandPart>
        <name>Fe</name>
        <dbReference type="ChEBI" id="CHEBI:18248"/>
    </ligandPart>
</feature>
<keyword evidence="3 9" id="KW-0349">Heme</keyword>
<dbReference type="GO" id="GO:0020037">
    <property type="term" value="F:heme binding"/>
    <property type="evidence" value="ECO:0007669"/>
    <property type="project" value="InterPro"/>
</dbReference>
<feature type="domain" description="Cytochrome c" evidence="12">
    <location>
        <begin position="58"/>
        <end position="164"/>
    </location>
</feature>
<proteinExistence type="predicted"/>
<dbReference type="SUPFAM" id="SSF46626">
    <property type="entry name" value="Cytochrome c"/>
    <property type="match status" value="3"/>
</dbReference>
<evidence type="ECO:0000256" key="1">
    <source>
        <dbReference type="ARBA" id="ARBA00004236"/>
    </source>
</evidence>
<feature type="binding site" description="covalent" evidence="9">
    <location>
        <position position="72"/>
    </location>
    <ligand>
        <name>heme c</name>
        <dbReference type="ChEBI" id="CHEBI:61717"/>
        <label>1</label>
    </ligand>
</feature>
<evidence type="ECO:0000256" key="5">
    <source>
        <dbReference type="ARBA" id="ARBA00022729"/>
    </source>
</evidence>
<keyword evidence="11" id="KW-0812">Transmembrane</keyword>
<evidence type="ECO:0000256" key="3">
    <source>
        <dbReference type="ARBA" id="ARBA00022617"/>
    </source>
</evidence>
<keyword evidence="4 10" id="KW-0479">Metal-binding</keyword>
<evidence type="ECO:0000256" key="4">
    <source>
        <dbReference type="ARBA" id="ARBA00022723"/>
    </source>
</evidence>
<feature type="domain" description="Cytochrome c" evidence="12">
    <location>
        <begin position="341"/>
        <end position="428"/>
    </location>
</feature>
<comment type="cofactor">
    <cofactor evidence="9">
        <name>heme c</name>
        <dbReference type="ChEBI" id="CHEBI:61717"/>
    </cofactor>
    <text evidence="9">Binds 3 heme c groups covalently per subunit.</text>
</comment>
<reference evidence="13 14" key="1">
    <citation type="submission" date="2016-06" db="EMBL/GenBank/DDBJ databases">
        <title>Acetobacter pasteurianus NBRC 3188 whole genome sequencing project.</title>
        <authorList>
            <person name="Matsutani M."/>
            <person name="Shiwa Y."/>
            <person name="Okamoto-Kainuma A."/>
            <person name="Ishikawa M."/>
            <person name="Koizumi Y."/>
            <person name="Yoshikawa H."/>
            <person name="Yakushi T."/>
            <person name="Matsushita K."/>
        </authorList>
    </citation>
    <scope>NUCLEOTIDE SEQUENCE [LARGE SCALE GENOMIC DNA]</scope>
    <source>
        <strain evidence="13 14">NBRC 3188</strain>
    </source>
</reference>